<gene>
    <name evidence="1" type="ORF">BLX24_15865</name>
</gene>
<evidence type="ECO:0000313" key="2">
    <source>
        <dbReference type="Proteomes" id="UP000181790"/>
    </source>
</evidence>
<organism evidence="1 2">
    <name type="scientific">Arsenicibacter rosenii</name>
    <dbReference type="NCBI Taxonomy" id="1750698"/>
    <lineage>
        <taxon>Bacteria</taxon>
        <taxon>Pseudomonadati</taxon>
        <taxon>Bacteroidota</taxon>
        <taxon>Cytophagia</taxon>
        <taxon>Cytophagales</taxon>
        <taxon>Spirosomataceae</taxon>
        <taxon>Arsenicibacter</taxon>
    </lineage>
</organism>
<keyword evidence="2" id="KW-1185">Reference proteome</keyword>
<name>A0A1S2VH05_9BACT</name>
<protein>
    <submittedName>
        <fullName evidence="1">Uncharacterized protein</fullName>
    </submittedName>
</protein>
<evidence type="ECO:0000313" key="1">
    <source>
        <dbReference type="EMBL" id="OIN58012.1"/>
    </source>
</evidence>
<reference evidence="1 2" key="1">
    <citation type="submission" date="2016-10" db="EMBL/GenBank/DDBJ databases">
        <title>Arsenicibacter rosenii gen. nov., sp. nov., an efficient arsenic-methylating bacterium isolated from an arsenic-contaminated paddy soil.</title>
        <authorList>
            <person name="Huang K."/>
        </authorList>
    </citation>
    <scope>NUCLEOTIDE SEQUENCE [LARGE SCALE GENOMIC DNA]</scope>
    <source>
        <strain evidence="1 2">SM-1</strain>
    </source>
</reference>
<accession>A0A1S2VH05</accession>
<dbReference type="Proteomes" id="UP000181790">
    <property type="component" value="Unassembled WGS sequence"/>
</dbReference>
<proteinExistence type="predicted"/>
<dbReference type="EMBL" id="MORL01000008">
    <property type="protein sequence ID" value="OIN58012.1"/>
    <property type="molecule type" value="Genomic_DNA"/>
</dbReference>
<sequence>MQFECFWAGEISDKSVNAKETLILALSNQLTVRLTHASCVVSPPFFIPFFTLFHSSFTIIHRKRFQPARLSR</sequence>
<comment type="caution">
    <text evidence="1">The sequence shown here is derived from an EMBL/GenBank/DDBJ whole genome shotgun (WGS) entry which is preliminary data.</text>
</comment>
<dbReference type="AlphaFoldDB" id="A0A1S2VH05"/>